<keyword evidence="1" id="KW-0812">Transmembrane</keyword>
<comment type="caution">
    <text evidence="2">The sequence shown here is derived from an EMBL/GenBank/DDBJ whole genome shotgun (WGS) entry which is preliminary data.</text>
</comment>
<protein>
    <submittedName>
        <fullName evidence="2">Uncharacterized protein</fullName>
    </submittedName>
</protein>
<sequence length="450" mass="51098">MASTILMERPPSLEVRVKRIEASVERIKGTFQKLEVAVNKIFFLFSYEVKNFSPILDVVCDAHQPYFDDGGLPLVYDEYSNDYEYLGSLTDKRRDYDDFLEEEKFKFIDLSAFIDQTWEDIEARHTSQPTRKLHQLQVIFGARRMLGFGLRRSCEITIATAIGPSAGYDKFRGRIRGSKLKVYGIVDFDLQNEFDDFEGVTKVPQASSGACPHFYLSFQMNAVKFNEYAYVVVSVGYDHPVLAWDYKSRSTKPIQVTICNNFQWLKLVSAPFPIIEVLNGNFTSVNSIYVSLTLYWIVDSGATDNMTGKGCISIIDSLSLPDIPHVPQLDTDLLYDLVSRKMIGNGREIYTRRHLGRQPPILDYKVSSVALGLPPAINLPLSGIEPSPTASIPVTTDDDSPINHSDDDRHITIQKEKRNTGKLDKYSDQQFILSLIILQIIIYLLLIVLF</sequence>
<proteinExistence type="predicted"/>
<keyword evidence="1" id="KW-0472">Membrane</keyword>
<dbReference type="OrthoDB" id="422574at2759"/>
<keyword evidence="1" id="KW-1133">Transmembrane helix</keyword>
<dbReference type="AlphaFoldDB" id="A0A7J7P356"/>
<reference evidence="2 3" key="1">
    <citation type="journal article" date="2020" name="IScience">
        <title>Genome Sequencing of the Endangered Kingdonia uniflora (Circaeasteraceae, Ranunculales) Reveals Potential Mechanisms of Evolutionary Specialization.</title>
        <authorList>
            <person name="Sun Y."/>
            <person name="Deng T."/>
            <person name="Zhang A."/>
            <person name="Moore M.J."/>
            <person name="Landis J.B."/>
            <person name="Lin N."/>
            <person name="Zhang H."/>
            <person name="Zhang X."/>
            <person name="Huang J."/>
            <person name="Zhang X."/>
            <person name="Sun H."/>
            <person name="Wang H."/>
        </authorList>
    </citation>
    <scope>NUCLEOTIDE SEQUENCE [LARGE SCALE GENOMIC DNA]</scope>
    <source>
        <strain evidence="2">TB1705</strain>
        <tissue evidence="2">Leaf</tissue>
    </source>
</reference>
<evidence type="ECO:0000313" key="2">
    <source>
        <dbReference type="EMBL" id="KAF6173887.1"/>
    </source>
</evidence>
<accession>A0A7J7P356</accession>
<evidence type="ECO:0000313" key="3">
    <source>
        <dbReference type="Proteomes" id="UP000541444"/>
    </source>
</evidence>
<name>A0A7J7P356_9MAGN</name>
<evidence type="ECO:0000256" key="1">
    <source>
        <dbReference type="SAM" id="Phobius"/>
    </source>
</evidence>
<dbReference type="Proteomes" id="UP000541444">
    <property type="component" value="Unassembled WGS sequence"/>
</dbReference>
<keyword evidence="3" id="KW-1185">Reference proteome</keyword>
<organism evidence="2 3">
    <name type="scientific">Kingdonia uniflora</name>
    <dbReference type="NCBI Taxonomy" id="39325"/>
    <lineage>
        <taxon>Eukaryota</taxon>
        <taxon>Viridiplantae</taxon>
        <taxon>Streptophyta</taxon>
        <taxon>Embryophyta</taxon>
        <taxon>Tracheophyta</taxon>
        <taxon>Spermatophyta</taxon>
        <taxon>Magnoliopsida</taxon>
        <taxon>Ranunculales</taxon>
        <taxon>Circaeasteraceae</taxon>
        <taxon>Kingdonia</taxon>
    </lineage>
</organism>
<gene>
    <name evidence="2" type="ORF">GIB67_039838</name>
</gene>
<dbReference type="EMBL" id="JACGCM010000309">
    <property type="protein sequence ID" value="KAF6173887.1"/>
    <property type="molecule type" value="Genomic_DNA"/>
</dbReference>
<feature type="transmembrane region" description="Helical" evidence="1">
    <location>
        <begin position="431"/>
        <end position="449"/>
    </location>
</feature>